<dbReference type="PROSITE" id="PS51318">
    <property type="entry name" value="TAT"/>
    <property type="match status" value="1"/>
</dbReference>
<accession>A0ABS7VYR0</accession>
<gene>
    <name evidence="3" type="ORF">KVH32_06570</name>
</gene>
<evidence type="ECO:0000259" key="2">
    <source>
        <dbReference type="PROSITE" id="PS50022"/>
    </source>
</evidence>
<dbReference type="Pfam" id="PF00754">
    <property type="entry name" value="F5_F8_type_C"/>
    <property type="match status" value="1"/>
</dbReference>
<organism evidence="3 4">
    <name type="scientific">Streptomyces olivaceus</name>
    <dbReference type="NCBI Taxonomy" id="47716"/>
    <lineage>
        <taxon>Bacteria</taxon>
        <taxon>Bacillati</taxon>
        <taxon>Actinomycetota</taxon>
        <taxon>Actinomycetes</taxon>
        <taxon>Kitasatosporales</taxon>
        <taxon>Streptomycetaceae</taxon>
        <taxon>Streptomyces</taxon>
    </lineage>
</organism>
<dbReference type="InterPro" id="IPR006311">
    <property type="entry name" value="TAT_signal"/>
</dbReference>
<feature type="region of interest" description="Disordered" evidence="1">
    <location>
        <begin position="947"/>
        <end position="971"/>
    </location>
</feature>
<feature type="compositionally biased region" description="Low complexity" evidence="1">
    <location>
        <begin position="644"/>
        <end position="656"/>
    </location>
</feature>
<dbReference type="Gene3D" id="2.60.120.260">
    <property type="entry name" value="Galactose-binding domain-like"/>
    <property type="match status" value="2"/>
</dbReference>
<dbReference type="InterPro" id="IPR008979">
    <property type="entry name" value="Galactose-bd-like_sf"/>
</dbReference>
<comment type="caution">
    <text evidence="3">The sequence shown here is derived from an EMBL/GenBank/DDBJ whole genome shotgun (WGS) entry which is preliminary data.</text>
</comment>
<dbReference type="EMBL" id="JAHSTP010000002">
    <property type="protein sequence ID" value="MBZ6150832.1"/>
    <property type="molecule type" value="Genomic_DNA"/>
</dbReference>
<sequence length="1057" mass="112262">MGSPSLPFLPSPAALRLGRRRLLQLLGATGTAAVLPSAAGLATATAAAPAAPRAADGVAATYHRVLLRHTRWSESQWDEAKGIYTDKDFGFAVVLGHAVLLTHGDFDADEAGIDRATLRSRTLATLRHYAASNRLTGGSQWGRKLFFDTTFQSYFILAARLLWDELDDATRTAVDTITREQAAYTHSLGTGDDPDSGDWTPNGLKGGYVGDTKLEEMGLYAQTLAPALAWAPDDRRHADWAAGYGTWSRNEAGLPPADLANPARVDGVPVSRNTAHNTYDTFIVENHGSFGPHYQEELWRTSGRNAAHFLAAGRPLPEVLTAQPNAGPLWRTLLGVMSDAGEPLMPMVDDREHLYGRDVIPLAFLSRVAGDRAAARAELELAARLEAYQKYPPEYRLAKFSGEPKYEPEARAELAISYLLHVWPGAGTPVTPLTGAELFAHASGVTDFGAGPGLVSHQSPAGWAGAVSKPGYVKFAWQPGHDDWLFKLGGGTPMFLPSTAAKLTGRTVRVHTSLRDGFDGSATLLRLDGGDGATGFAGFVTLPSGAVVHAADSRVAGDGPRLEVHNLTMPGVAGLTGSRTYRFAEGTATVRARDAAESPSTGRTDELTFPRVTVRHLRMLGVWPDAEYGYSLFAVEARDGAGGADAARGGSATASSHTPGREPGLAVDGDGTTRWAVSKEERGRADSWWAVDLGAAKPVDRVTLRWEEAAGRRYRVQGSADGESWDDLVTGPDPAVSSTGGWLDVDGRAGLVVRGGTRPLAVYGDTIVLAADGAEEPLVVEGHCGVSPAELRALASRPAPAAEDDRIGAALTDGYLSLFNLSAARVTTKVTVPRAAAHLPVYEGEQTTTADASAYTAHLDAASARVLPPRFTLTPLSPATLPPGLRIRVTDGAHLHLAGPACRVRIEAQGHRTEATVRAGRETHVTLDGAAAYPHDDLALDRATFPTSPLPSGMTSPENAVDGSRDTAWQPGRDGRMVVDLGARRTVEEVEAEWTHPDAPAAYVEFSRDGIRYQRAGALTGRGRVRRLTHSGSPRYVALAVDGTPPEGAGVVRFSVR</sequence>
<evidence type="ECO:0000256" key="1">
    <source>
        <dbReference type="SAM" id="MobiDB-lite"/>
    </source>
</evidence>
<feature type="region of interest" description="Disordered" evidence="1">
    <location>
        <begin position="641"/>
        <end position="672"/>
    </location>
</feature>
<dbReference type="InterPro" id="IPR051941">
    <property type="entry name" value="BG_Antigen-Binding_Lectin"/>
</dbReference>
<feature type="region of interest" description="Disordered" evidence="1">
    <location>
        <begin position="185"/>
        <end position="204"/>
    </location>
</feature>
<name>A0ABS7VYR0_STROV</name>
<dbReference type="PANTHER" id="PTHR45713:SF6">
    <property type="entry name" value="F5_8 TYPE C DOMAIN-CONTAINING PROTEIN"/>
    <property type="match status" value="1"/>
</dbReference>
<feature type="domain" description="F5/8 type C" evidence="2">
    <location>
        <begin position="630"/>
        <end position="728"/>
    </location>
</feature>
<dbReference type="RefSeq" id="WP_070389826.1">
    <property type="nucleotide sequence ID" value="NZ_JAHSST010000002.1"/>
</dbReference>
<evidence type="ECO:0000313" key="3">
    <source>
        <dbReference type="EMBL" id="MBZ6150832.1"/>
    </source>
</evidence>
<reference evidence="3 4" key="1">
    <citation type="submission" date="2021-06" db="EMBL/GenBank/DDBJ databases">
        <title>Ecological speciation of a Streptomyces species isolated from different habitats and geographic origins.</title>
        <authorList>
            <person name="Wang J."/>
        </authorList>
    </citation>
    <scope>NUCLEOTIDE SEQUENCE [LARGE SCALE GENOMIC DNA]</scope>
    <source>
        <strain evidence="3 4">FXJ8.012</strain>
    </source>
</reference>
<evidence type="ECO:0000313" key="4">
    <source>
        <dbReference type="Proteomes" id="UP000758701"/>
    </source>
</evidence>
<keyword evidence="4" id="KW-1185">Reference proteome</keyword>
<dbReference type="Proteomes" id="UP000758701">
    <property type="component" value="Unassembled WGS sequence"/>
</dbReference>
<dbReference type="PROSITE" id="PS50022">
    <property type="entry name" value="FA58C_3"/>
    <property type="match status" value="1"/>
</dbReference>
<protein>
    <submittedName>
        <fullName evidence="3">Discoidin domain-containing protein</fullName>
    </submittedName>
</protein>
<proteinExistence type="predicted"/>
<dbReference type="InterPro" id="IPR000421">
    <property type="entry name" value="FA58C"/>
</dbReference>
<dbReference type="PANTHER" id="PTHR45713">
    <property type="entry name" value="FTP DOMAIN-CONTAINING PROTEIN"/>
    <property type="match status" value="1"/>
</dbReference>
<dbReference type="SUPFAM" id="SSF49785">
    <property type="entry name" value="Galactose-binding domain-like"/>
    <property type="match status" value="2"/>
</dbReference>